<reference evidence="3" key="1">
    <citation type="submission" date="2016-10" db="EMBL/GenBank/DDBJ databases">
        <authorList>
            <person name="Varghese N."/>
            <person name="Submissions S."/>
        </authorList>
    </citation>
    <scope>NUCLEOTIDE SEQUENCE [LARGE SCALE GENOMIC DNA]</scope>
    <source>
        <strain evidence="3">P18</strain>
    </source>
</reference>
<gene>
    <name evidence="2" type="ORF">SAMN04487928_12521</name>
</gene>
<feature type="transmembrane region" description="Helical" evidence="1">
    <location>
        <begin position="27"/>
        <end position="44"/>
    </location>
</feature>
<evidence type="ECO:0000313" key="3">
    <source>
        <dbReference type="Proteomes" id="UP000182624"/>
    </source>
</evidence>
<organism evidence="2 3">
    <name type="scientific">Butyrivibrio proteoclasticus</name>
    <dbReference type="NCBI Taxonomy" id="43305"/>
    <lineage>
        <taxon>Bacteria</taxon>
        <taxon>Bacillati</taxon>
        <taxon>Bacillota</taxon>
        <taxon>Clostridia</taxon>
        <taxon>Lachnospirales</taxon>
        <taxon>Lachnospiraceae</taxon>
        <taxon>Butyrivibrio</taxon>
    </lineage>
</organism>
<keyword evidence="1" id="KW-0472">Membrane</keyword>
<feature type="transmembrane region" description="Helical" evidence="1">
    <location>
        <begin position="50"/>
        <end position="71"/>
    </location>
</feature>
<accession>A0A1I5WU76</accession>
<dbReference type="Proteomes" id="UP000182624">
    <property type="component" value="Unassembled WGS sequence"/>
</dbReference>
<dbReference type="EMBL" id="FOXO01000025">
    <property type="protein sequence ID" value="SFQ23046.1"/>
    <property type="molecule type" value="Genomic_DNA"/>
</dbReference>
<dbReference type="InterPro" id="IPR024414">
    <property type="entry name" value="Uncharacterised_PrgI"/>
</dbReference>
<sequence length="133" mass="15593">MANFVSVPRDLTRVKDKIVFGLTKRQVICFSLAALVGVPLFFITKQITENISASTLAMMAVMLPFFFVALYEKDGMNCETILRHMITWRFKRPKIRPYRTQNYYAALMRQKELEEEVEDIVISYVQKEKEKKS</sequence>
<keyword evidence="1" id="KW-0812">Transmembrane</keyword>
<evidence type="ECO:0000313" key="2">
    <source>
        <dbReference type="EMBL" id="SFQ23046.1"/>
    </source>
</evidence>
<keyword evidence="1" id="KW-1133">Transmembrane helix</keyword>
<dbReference type="RefSeq" id="WP_074890399.1">
    <property type="nucleotide sequence ID" value="NZ_FOXO01000025.1"/>
</dbReference>
<dbReference type="Pfam" id="PF12666">
    <property type="entry name" value="PrgI"/>
    <property type="match status" value="1"/>
</dbReference>
<name>A0A1I5WU76_9FIRM</name>
<keyword evidence="3" id="KW-1185">Reference proteome</keyword>
<dbReference type="OrthoDB" id="9790748at2"/>
<protein>
    <submittedName>
        <fullName evidence="2">PrgI family protein</fullName>
    </submittedName>
</protein>
<evidence type="ECO:0000256" key="1">
    <source>
        <dbReference type="SAM" id="Phobius"/>
    </source>
</evidence>
<dbReference type="AlphaFoldDB" id="A0A1I5WU76"/>
<proteinExistence type="predicted"/>